<accession>A0A5J5D5Z9</accession>
<evidence type="ECO:0000256" key="1">
    <source>
        <dbReference type="SAM" id="MobiDB-lite"/>
    </source>
</evidence>
<sequence>MSPMGSTSSTFSCSPWKGGAPLPASMPTSATWSQTAFICWATCGDAGDNRINRARAGMYGSRPQAPTPTWTPYGQGTESTEEQSSSMHAVPSYIRMNFSMPGTEHSTDNRAVNLKDHTVNRSTLDVYSERNCH</sequence>
<organism evidence="2 3">
    <name type="scientific">Etheostoma spectabile</name>
    <name type="common">orangethroat darter</name>
    <dbReference type="NCBI Taxonomy" id="54343"/>
    <lineage>
        <taxon>Eukaryota</taxon>
        <taxon>Metazoa</taxon>
        <taxon>Chordata</taxon>
        <taxon>Craniata</taxon>
        <taxon>Vertebrata</taxon>
        <taxon>Euteleostomi</taxon>
        <taxon>Actinopterygii</taxon>
        <taxon>Neopterygii</taxon>
        <taxon>Teleostei</taxon>
        <taxon>Neoteleostei</taxon>
        <taxon>Acanthomorphata</taxon>
        <taxon>Eupercaria</taxon>
        <taxon>Perciformes</taxon>
        <taxon>Percoidei</taxon>
        <taxon>Percidae</taxon>
        <taxon>Etheostomatinae</taxon>
        <taxon>Etheostoma</taxon>
    </lineage>
</organism>
<dbReference type="EMBL" id="VOFY01000011">
    <property type="protein sequence ID" value="KAA8588056.1"/>
    <property type="molecule type" value="Genomic_DNA"/>
</dbReference>
<protein>
    <submittedName>
        <fullName evidence="2">Uncharacterized protein</fullName>
    </submittedName>
</protein>
<dbReference type="Proteomes" id="UP000327493">
    <property type="component" value="Chromosome 11"/>
</dbReference>
<evidence type="ECO:0000313" key="3">
    <source>
        <dbReference type="Proteomes" id="UP000327493"/>
    </source>
</evidence>
<proteinExistence type="predicted"/>
<feature type="region of interest" description="Disordered" evidence="1">
    <location>
        <begin position="58"/>
        <end position="87"/>
    </location>
</feature>
<comment type="caution">
    <text evidence="2">The sequence shown here is derived from an EMBL/GenBank/DDBJ whole genome shotgun (WGS) entry which is preliminary data.</text>
</comment>
<name>A0A5J5D5Z9_9PERO</name>
<feature type="compositionally biased region" description="Low complexity" evidence="1">
    <location>
        <begin position="74"/>
        <end position="86"/>
    </location>
</feature>
<reference evidence="2 3" key="1">
    <citation type="submission" date="2019-08" db="EMBL/GenBank/DDBJ databases">
        <title>A chromosome-level genome assembly, high-density linkage maps, and genome scans reveal the genomic architecture of hybrid incompatibilities underlying speciation via character displacement in darters (Percidae: Etheostominae).</title>
        <authorList>
            <person name="Moran R.L."/>
            <person name="Catchen J.M."/>
            <person name="Fuller R.C."/>
        </authorList>
    </citation>
    <scope>NUCLEOTIDE SEQUENCE [LARGE SCALE GENOMIC DNA]</scope>
    <source>
        <strain evidence="2">EspeVRDwgs_2016</strain>
        <tissue evidence="2">Muscle</tissue>
    </source>
</reference>
<evidence type="ECO:0000313" key="2">
    <source>
        <dbReference type="EMBL" id="KAA8588056.1"/>
    </source>
</evidence>
<dbReference type="AlphaFoldDB" id="A0A5J5D5Z9"/>
<gene>
    <name evidence="2" type="ORF">FQN60_001250</name>
</gene>
<keyword evidence="3" id="KW-1185">Reference proteome</keyword>